<sequence length="170" mass="19813">MKTDKPYKNQPELTLAVVEDLKGKGYTQSEIARMYGVTRQYVSWIKHYYGGRLTPREIVLQHFPFQVPVPMQQGVSPYRRLREHGEYMATGGVGMDDLKLKRLRGFYNKLRDHVLEFDPNIPPEEGVSKAGGWAYRPRRPEDGDLLIRVNDYTDLTEEGAMIWRFPPREP</sequence>
<name>A0A0A1EN59_9CAUD</name>
<dbReference type="Proteomes" id="UP000030728">
    <property type="component" value="Segment"/>
</dbReference>
<organism evidence="1 2">
    <name type="scientific">Mycobacterium phage HamSlice</name>
    <dbReference type="NCBI Taxonomy" id="1567483"/>
    <lineage>
        <taxon>Viruses</taxon>
        <taxon>Duplodnaviria</taxon>
        <taxon>Heunggongvirae</taxon>
        <taxon>Uroviricota</taxon>
        <taxon>Caudoviricetes</taxon>
        <taxon>Backyardiganvirus</taxon>
        <taxon>Backyardiganvirus peaches</taxon>
    </lineage>
</organism>
<reference evidence="1 2" key="1">
    <citation type="submission" date="2014-10" db="EMBL/GenBank/DDBJ databases">
        <authorList>
            <person name="Barber J.R."/>
            <person name="Boucher C.J."/>
            <person name="Butela K.A."/>
            <person name="Escareno D."/>
            <person name="Ferguson C.L."/>
            <person name="Helster A.R."/>
            <person name="Houser L.C."/>
            <person name="Mangery P."/>
            <person name="Pikula S.M."/>
            <person name="Robinson T.S."/>
            <person name="Sokol S.L."/>
            <person name="Sticha J."/>
            <person name="Suresh M.H."/>
            <person name="Anders K.R."/>
            <person name="Braun M.A."/>
            <person name="Delesalle V.A."/>
            <person name="Hughes L.E."/>
            <person name="Ware V.C."/>
            <person name="Bradley K.W."/>
            <person name="Barker L.P."/>
            <person name="Asai D.J."/>
            <person name="Bowman C.A."/>
            <person name="Russell D.A."/>
            <person name="Pope W.H."/>
            <person name="Jacobs-Sera D."/>
            <person name="Hendrix R.W."/>
            <person name="Hatfull G.F."/>
        </authorList>
    </citation>
    <scope>NUCLEOTIDE SEQUENCE [LARGE SCALE GENOMIC DNA]</scope>
</reference>
<dbReference type="CDD" id="cd00093">
    <property type="entry name" value="HTH_XRE"/>
    <property type="match status" value="1"/>
</dbReference>
<evidence type="ECO:0000313" key="1">
    <source>
        <dbReference type="EMBL" id="AIY32231.1"/>
    </source>
</evidence>
<proteinExistence type="predicted"/>
<evidence type="ECO:0000313" key="2">
    <source>
        <dbReference type="Proteomes" id="UP000030728"/>
    </source>
</evidence>
<gene>
    <name evidence="1" type="ORF">PBI_HAMSLICE_66</name>
</gene>
<protein>
    <submittedName>
        <fullName evidence="1">Immunity repressor</fullName>
    </submittedName>
</protein>
<accession>A0A0A1EN59</accession>
<dbReference type="EMBL" id="KP057620">
    <property type="protein sequence ID" value="AIY32231.1"/>
    <property type="molecule type" value="Genomic_DNA"/>
</dbReference>
<dbReference type="InterPro" id="IPR001387">
    <property type="entry name" value="Cro/C1-type_HTH"/>
</dbReference>